<dbReference type="NCBIfam" id="TIGR01963">
    <property type="entry name" value="PHB_DH"/>
    <property type="match status" value="1"/>
</dbReference>
<evidence type="ECO:0000313" key="2">
    <source>
        <dbReference type="EMBL" id="MEX0408281.1"/>
    </source>
</evidence>
<dbReference type="PANTHER" id="PTHR42879:SF2">
    <property type="entry name" value="3-OXOACYL-[ACYL-CARRIER-PROTEIN] REDUCTASE FABG"/>
    <property type="match status" value="1"/>
</dbReference>
<reference evidence="2 3" key="1">
    <citation type="submission" date="2024-05" db="EMBL/GenBank/DDBJ databases">
        <authorList>
            <person name="Jiang F."/>
        </authorList>
    </citation>
    <scope>NUCLEOTIDE SEQUENCE [LARGE SCALE GENOMIC DNA]</scope>
    <source>
        <strain evidence="2 3">LZ166</strain>
    </source>
</reference>
<keyword evidence="3" id="KW-1185">Reference proteome</keyword>
<dbReference type="Proteomes" id="UP001556692">
    <property type="component" value="Unassembled WGS sequence"/>
</dbReference>
<evidence type="ECO:0000313" key="3">
    <source>
        <dbReference type="Proteomes" id="UP001556692"/>
    </source>
</evidence>
<dbReference type="SUPFAM" id="SSF51735">
    <property type="entry name" value="NAD(P)-binding Rossmann-fold domains"/>
    <property type="match status" value="1"/>
</dbReference>
<dbReference type="PROSITE" id="PS00061">
    <property type="entry name" value="ADH_SHORT"/>
    <property type="match status" value="1"/>
</dbReference>
<comment type="similarity">
    <text evidence="1">Belongs to the short-chain dehydrogenases/reductases (SDR) family.</text>
</comment>
<dbReference type="InterPro" id="IPR020904">
    <property type="entry name" value="Sc_DH/Rdtase_CS"/>
</dbReference>
<dbReference type="InterPro" id="IPR011294">
    <property type="entry name" value="3-OHbutyrate_DH"/>
</dbReference>
<protein>
    <submittedName>
        <fullName evidence="2">3-hydroxybutyrate dehydrogenase</fullName>
        <ecNumber evidence="2">1.1.1.30</ecNumber>
    </submittedName>
</protein>
<accession>A0ABV3SNB9</accession>
<comment type="caution">
    <text evidence="2">The sequence shown here is derived from an EMBL/GenBank/DDBJ whole genome shotgun (WGS) entry which is preliminary data.</text>
</comment>
<dbReference type="PRINTS" id="PR00080">
    <property type="entry name" value="SDRFAMILY"/>
</dbReference>
<gene>
    <name evidence="2" type="ORF">ABGN05_21695</name>
</gene>
<keyword evidence="2" id="KW-0560">Oxidoreductase</keyword>
<dbReference type="NCBIfam" id="NF009093">
    <property type="entry name" value="PRK12429.1"/>
    <property type="match status" value="1"/>
</dbReference>
<proteinExistence type="inferred from homology"/>
<dbReference type="Pfam" id="PF13561">
    <property type="entry name" value="adh_short_C2"/>
    <property type="match status" value="1"/>
</dbReference>
<name>A0ABV3SNB9_9HYPH</name>
<dbReference type="PRINTS" id="PR00081">
    <property type="entry name" value="GDHRDH"/>
</dbReference>
<dbReference type="PANTHER" id="PTHR42879">
    <property type="entry name" value="3-OXOACYL-(ACYL-CARRIER-PROTEIN) REDUCTASE"/>
    <property type="match status" value="1"/>
</dbReference>
<dbReference type="RefSeq" id="WP_367956151.1">
    <property type="nucleotide sequence ID" value="NZ_JBDPGJ010000005.1"/>
</dbReference>
<dbReference type="EMBL" id="JBDPGJ010000005">
    <property type="protein sequence ID" value="MEX0408281.1"/>
    <property type="molecule type" value="Genomic_DNA"/>
</dbReference>
<sequence>MLTLAKAALERATGRRPLEGRSAIVTGSTSGIGLGIAEALARAGAAVMLNGFGDPMQIEETRTALADANDVDVAYDGADMSDAAAIRRLAERASARFGQVDIVVNNAGIQHVAPIAEFPPAKWDAILAIDLSSAFHLIQATFEPMRQRGFGRIVNIASAHGLIASPFKSAYVAAKHGLVGLTKVVALEGAESGITCNAICPGYVWTPLVEKQIDDQAKSHGIGRDEVIRDVFLKNQPTRRFASVEEMGALTVFLCGEEASSITGTALPVDGGWTAH</sequence>
<dbReference type="InterPro" id="IPR050259">
    <property type="entry name" value="SDR"/>
</dbReference>
<organism evidence="2 3">
    <name type="scientific">Aquibium pacificus</name>
    <dbReference type="NCBI Taxonomy" id="3153579"/>
    <lineage>
        <taxon>Bacteria</taxon>
        <taxon>Pseudomonadati</taxon>
        <taxon>Pseudomonadota</taxon>
        <taxon>Alphaproteobacteria</taxon>
        <taxon>Hyphomicrobiales</taxon>
        <taxon>Phyllobacteriaceae</taxon>
        <taxon>Aquibium</taxon>
    </lineage>
</organism>
<dbReference type="GO" id="GO:0003858">
    <property type="term" value="F:3-hydroxybutyrate dehydrogenase activity"/>
    <property type="evidence" value="ECO:0007669"/>
    <property type="project" value="UniProtKB-EC"/>
</dbReference>
<dbReference type="InterPro" id="IPR002347">
    <property type="entry name" value="SDR_fam"/>
</dbReference>
<evidence type="ECO:0000256" key="1">
    <source>
        <dbReference type="ARBA" id="ARBA00006484"/>
    </source>
</evidence>
<dbReference type="EC" id="1.1.1.30" evidence="2"/>
<dbReference type="Gene3D" id="3.40.50.720">
    <property type="entry name" value="NAD(P)-binding Rossmann-like Domain"/>
    <property type="match status" value="1"/>
</dbReference>
<dbReference type="InterPro" id="IPR036291">
    <property type="entry name" value="NAD(P)-bd_dom_sf"/>
</dbReference>